<name>A0A6M3LZ87_9ZZZZ</name>
<evidence type="ECO:0000313" key="1">
    <source>
        <dbReference type="EMBL" id="QJA97938.1"/>
    </source>
</evidence>
<dbReference type="EMBL" id="MT143538">
    <property type="protein sequence ID" value="QJA97938.1"/>
    <property type="molecule type" value="Genomic_DNA"/>
</dbReference>
<accession>A0A6M3LZ87</accession>
<proteinExistence type="predicted"/>
<reference evidence="1" key="1">
    <citation type="submission" date="2020-03" db="EMBL/GenBank/DDBJ databases">
        <title>The deep terrestrial virosphere.</title>
        <authorList>
            <person name="Holmfeldt K."/>
            <person name="Nilsson E."/>
            <person name="Simone D."/>
            <person name="Lopez-Fernandez M."/>
            <person name="Wu X."/>
            <person name="de Brujin I."/>
            <person name="Lundin D."/>
            <person name="Andersson A."/>
            <person name="Bertilsson S."/>
            <person name="Dopson M."/>
        </authorList>
    </citation>
    <scope>NUCLEOTIDE SEQUENCE</scope>
    <source>
        <strain evidence="1">MM415B05843</strain>
    </source>
</reference>
<gene>
    <name evidence="1" type="ORF">MM415B05843_0007</name>
</gene>
<sequence length="85" mass="9866">MRLRGYALKIFDDAAIWAVRRGSRIRLVSANDHLHSLRSAHYEDRAVDLWGDDLEGLAAWLRSLGYLVYWQVPGHYRHVHAEAKP</sequence>
<dbReference type="AlphaFoldDB" id="A0A6M3LZ87"/>
<organism evidence="1">
    <name type="scientific">viral metagenome</name>
    <dbReference type="NCBI Taxonomy" id="1070528"/>
    <lineage>
        <taxon>unclassified sequences</taxon>
        <taxon>metagenomes</taxon>
        <taxon>organismal metagenomes</taxon>
    </lineage>
</organism>
<protein>
    <submittedName>
        <fullName evidence="1">Uncharacterized protein</fullName>
    </submittedName>
</protein>